<organism evidence="1 2">
    <name type="scientific">Saccharibacillus sacchari</name>
    <dbReference type="NCBI Taxonomy" id="456493"/>
    <lineage>
        <taxon>Bacteria</taxon>
        <taxon>Bacillati</taxon>
        <taxon>Bacillota</taxon>
        <taxon>Bacilli</taxon>
        <taxon>Bacillales</taxon>
        <taxon>Paenibacillaceae</taxon>
        <taxon>Saccharibacillus</taxon>
    </lineage>
</organism>
<proteinExistence type="predicted"/>
<keyword evidence="2" id="KW-1185">Reference proteome</keyword>
<reference evidence="1" key="1">
    <citation type="submission" date="2024-03" db="EMBL/GenBank/DDBJ databases">
        <title>Whole genome sequecning of epiphytes from Marcgravia umbellata leaves.</title>
        <authorList>
            <person name="Kumar G."/>
            <person name="Savka M.A."/>
        </authorList>
    </citation>
    <scope>NUCLEOTIDE SEQUENCE</scope>
    <source>
        <strain evidence="1">RIT_BL5</strain>
    </source>
</reference>
<gene>
    <name evidence="1" type="ORF">WKI47_04810</name>
</gene>
<comment type="caution">
    <text evidence="1">The sequence shown here is derived from an EMBL/GenBank/DDBJ whole genome shotgun (WGS) entry which is preliminary data.</text>
</comment>
<dbReference type="EMBL" id="JBBKAR010000016">
    <property type="protein sequence ID" value="MEJ8303234.1"/>
    <property type="molecule type" value="Genomic_DNA"/>
</dbReference>
<evidence type="ECO:0000313" key="2">
    <source>
        <dbReference type="Proteomes" id="UP001380953"/>
    </source>
</evidence>
<protein>
    <submittedName>
        <fullName evidence="1">Uncharacterized protein</fullName>
    </submittedName>
</protein>
<dbReference type="Proteomes" id="UP001380953">
    <property type="component" value="Unassembled WGS sequence"/>
</dbReference>
<name>A0ACC6P9R2_9BACL</name>
<sequence>MRRRWEADLDTPVFSQDRDYINRFVYLDREKLLVQAFLEAKQPFVVDNTNPLI</sequence>
<evidence type="ECO:0000313" key="1">
    <source>
        <dbReference type="EMBL" id="MEJ8303234.1"/>
    </source>
</evidence>
<accession>A0ACC6P9R2</accession>